<evidence type="ECO:0000313" key="1">
    <source>
        <dbReference type="EMBL" id="GIQ93054.1"/>
    </source>
</evidence>
<keyword evidence="2" id="KW-1185">Reference proteome</keyword>
<protein>
    <submittedName>
        <fullName evidence="1">Uncharacterized protein</fullName>
    </submittedName>
</protein>
<organism evidence="1 2">
    <name type="scientific">Kipferlia bialata</name>
    <dbReference type="NCBI Taxonomy" id="797122"/>
    <lineage>
        <taxon>Eukaryota</taxon>
        <taxon>Metamonada</taxon>
        <taxon>Carpediemonas-like organisms</taxon>
        <taxon>Kipferlia</taxon>
    </lineage>
</organism>
<dbReference type="EMBL" id="BDIP01011311">
    <property type="protein sequence ID" value="GIQ93054.1"/>
    <property type="molecule type" value="Genomic_DNA"/>
</dbReference>
<feature type="non-terminal residue" evidence="1">
    <location>
        <position position="1"/>
    </location>
</feature>
<reference evidence="1 2" key="1">
    <citation type="journal article" date="2018" name="PLoS ONE">
        <title>The draft genome of Kipferlia bialata reveals reductive genome evolution in fornicate parasites.</title>
        <authorList>
            <person name="Tanifuji G."/>
            <person name="Takabayashi S."/>
            <person name="Kume K."/>
            <person name="Takagi M."/>
            <person name="Nakayama T."/>
            <person name="Kamikawa R."/>
            <person name="Inagaki Y."/>
            <person name="Hashimoto T."/>
        </authorList>
    </citation>
    <scope>NUCLEOTIDE SEQUENCE [LARGE SCALE GENOMIC DNA]</scope>
    <source>
        <strain evidence="1">NY0173</strain>
    </source>
</reference>
<sequence>ASLVSASAKLDMLVRMLTRMKRIPGAKVLVYSQ</sequence>
<proteinExistence type="predicted"/>
<comment type="caution">
    <text evidence="1">The sequence shown here is derived from an EMBL/GenBank/DDBJ whole genome shotgun (WGS) entry which is preliminary data.</text>
</comment>
<dbReference type="Proteomes" id="UP000265618">
    <property type="component" value="Unassembled WGS sequence"/>
</dbReference>
<name>A0A9K3DCM3_9EUKA</name>
<accession>A0A9K3DCM3</accession>
<evidence type="ECO:0000313" key="2">
    <source>
        <dbReference type="Proteomes" id="UP000265618"/>
    </source>
</evidence>
<dbReference type="AlphaFoldDB" id="A0A9K3DCM3"/>
<gene>
    <name evidence="1" type="ORF">KIPB_017231</name>
</gene>